<feature type="region of interest" description="Disordered" evidence="1">
    <location>
        <begin position="303"/>
        <end position="351"/>
    </location>
</feature>
<gene>
    <name evidence="3" type="ORF">M9Y10_002187</name>
</gene>
<evidence type="ECO:0000313" key="3">
    <source>
        <dbReference type="EMBL" id="KAK8899864.1"/>
    </source>
</evidence>
<feature type="domain" description="Protein kinase" evidence="2">
    <location>
        <begin position="22"/>
        <end position="289"/>
    </location>
</feature>
<feature type="compositionally biased region" description="Basic and acidic residues" evidence="1">
    <location>
        <begin position="316"/>
        <end position="351"/>
    </location>
</feature>
<dbReference type="SUPFAM" id="SSF56112">
    <property type="entry name" value="Protein kinase-like (PK-like)"/>
    <property type="match status" value="1"/>
</dbReference>
<evidence type="ECO:0000256" key="1">
    <source>
        <dbReference type="SAM" id="MobiDB-lite"/>
    </source>
</evidence>
<keyword evidence="4" id="KW-1185">Reference proteome</keyword>
<dbReference type="InterPro" id="IPR011009">
    <property type="entry name" value="Kinase-like_dom_sf"/>
</dbReference>
<dbReference type="Pfam" id="PF00069">
    <property type="entry name" value="Pkinase"/>
    <property type="match status" value="1"/>
</dbReference>
<reference evidence="3 4" key="1">
    <citation type="submission" date="2024-04" db="EMBL/GenBank/DDBJ databases">
        <title>Tritrichomonas musculus Genome.</title>
        <authorList>
            <person name="Alves-Ferreira E."/>
            <person name="Grigg M."/>
            <person name="Lorenzi H."/>
            <person name="Galac M."/>
        </authorList>
    </citation>
    <scope>NUCLEOTIDE SEQUENCE [LARGE SCALE GENOMIC DNA]</scope>
    <source>
        <strain evidence="3 4">EAF2021</strain>
    </source>
</reference>
<dbReference type="Gene3D" id="1.10.510.10">
    <property type="entry name" value="Transferase(Phosphotransferase) domain 1"/>
    <property type="match status" value="1"/>
</dbReference>
<name>A0ABR2L935_9EUKA</name>
<dbReference type="Proteomes" id="UP001470230">
    <property type="component" value="Unassembled WGS sequence"/>
</dbReference>
<feature type="compositionally biased region" description="Polar residues" evidence="1">
    <location>
        <begin position="303"/>
        <end position="315"/>
    </location>
</feature>
<dbReference type="InterPro" id="IPR032675">
    <property type="entry name" value="LRR_dom_sf"/>
</dbReference>
<dbReference type="PRINTS" id="PR00109">
    <property type="entry name" value="TYRKINASE"/>
</dbReference>
<dbReference type="InterPro" id="IPR008271">
    <property type="entry name" value="Ser/Thr_kinase_AS"/>
</dbReference>
<comment type="caution">
    <text evidence="3">The sequence shown here is derived from an EMBL/GenBank/DDBJ whole genome shotgun (WGS) entry which is preliminary data.</text>
</comment>
<proteinExistence type="predicted"/>
<dbReference type="PROSITE" id="PS00108">
    <property type="entry name" value="PROTEIN_KINASE_ST"/>
    <property type="match status" value="1"/>
</dbReference>
<dbReference type="PROSITE" id="PS50011">
    <property type="entry name" value="PROTEIN_KINASE_DOM"/>
    <property type="match status" value="1"/>
</dbReference>
<dbReference type="EMBL" id="JAPFFF010000001">
    <property type="protein sequence ID" value="KAK8899864.1"/>
    <property type="molecule type" value="Genomic_DNA"/>
</dbReference>
<protein>
    <recommendedName>
        <fullName evidence="2">Protein kinase domain-containing protein</fullName>
    </recommendedName>
</protein>
<organism evidence="3 4">
    <name type="scientific">Tritrichomonas musculus</name>
    <dbReference type="NCBI Taxonomy" id="1915356"/>
    <lineage>
        <taxon>Eukaryota</taxon>
        <taxon>Metamonada</taxon>
        <taxon>Parabasalia</taxon>
        <taxon>Tritrichomonadida</taxon>
        <taxon>Tritrichomonadidae</taxon>
        <taxon>Tritrichomonas</taxon>
    </lineage>
</organism>
<dbReference type="InterPro" id="IPR000719">
    <property type="entry name" value="Prot_kinase_dom"/>
</dbReference>
<dbReference type="Pfam" id="PF13306">
    <property type="entry name" value="LRR_5"/>
    <property type="match status" value="2"/>
</dbReference>
<dbReference type="SUPFAM" id="SSF52058">
    <property type="entry name" value="L domain-like"/>
    <property type="match status" value="1"/>
</dbReference>
<sequence>MEKINDTLVEQQNRLCLDIKRFKIIKLIRKGGFGSVFLVQDDTSKLRYAAKVISYNSDETEYKTMINREIGNMIRAQHPTIIKLFGYSLQDFDGFPNVVIFMELAANGSLSEILQKARNKNPDKNVDNTVRQIILVGVAFGMMHLHQHKIIHRDLKPDNVLINENYQPCVTDFGLSKSYESGNSNPSRTCGTSVYKAPEVIKNRQYSEKSDVYSFAILMYEVLTDLVPFPSFLNDELTEFKFNEKVVCENFRPTFSVPIKKSFKELIEQCWSADPSERPSFEEIFHKLAFNIDDSSFDIFQSKPNQNNKLNVNESNKTESNKTESNKGDLNKNESNKNDLNKNESNKGDLDKNELCKNELIKSELIKSELSRGDLNRDEDEDVNKYYLDGVDVKKLLSYVDDITENNASKNDTSKKIIIEELQKENEKIKSQFSQFESGITIDSFNNLSLESQHLIVSEMIKNDLNEAESQRFVNLDTFLVYILNLVESSNEFKYIQIPTKSQDELLCNLRKGFPFLNRIYLLNDATEILYRTKSLNSPDFINNLSNFDDISIELKYPSRSFKPTYKAILNTKSSRVIKIVIYLTETDTAFKYDGKINSIKMDPSIETIVEYAFDGCSGLSSLILSDSLKSISVASFHKCTSLTQVVIPSSVEIIDSHAFRECSSLTEVFIPSSVTAINEYAFSGCSSLCQVVLPSSITTVKEYTFSECSSLAQVFIPSSVVSICEGSFLGCSSLRHVLFPDSLQSIAIHAFEKCAKLEQISIPASVKSIGGNAFCECSSLAQVLIHASITSIDEYTFLSCSSLIQISIPSSVTAIKKCAFSGCSSLEHIKIPGSVKSIGIRVFEQCTSLAKIDIPPSVTSMSDDAFAGCTSLHNISIPAKGIF</sequence>
<dbReference type="SMART" id="SM00220">
    <property type="entry name" value="S_TKc"/>
    <property type="match status" value="1"/>
</dbReference>
<dbReference type="Gene3D" id="3.40.50.12480">
    <property type="match status" value="1"/>
</dbReference>
<dbReference type="InterPro" id="IPR050167">
    <property type="entry name" value="Ser_Thr_protein_kinase"/>
</dbReference>
<evidence type="ECO:0000259" key="2">
    <source>
        <dbReference type="PROSITE" id="PS50011"/>
    </source>
</evidence>
<dbReference type="InterPro" id="IPR026906">
    <property type="entry name" value="LRR_5"/>
</dbReference>
<evidence type="ECO:0000313" key="4">
    <source>
        <dbReference type="Proteomes" id="UP001470230"/>
    </source>
</evidence>
<dbReference type="InterPro" id="IPR001245">
    <property type="entry name" value="Ser-Thr/Tyr_kinase_cat_dom"/>
</dbReference>
<dbReference type="Gene3D" id="3.80.10.10">
    <property type="entry name" value="Ribonuclease Inhibitor"/>
    <property type="match status" value="2"/>
</dbReference>
<accession>A0ABR2L935</accession>
<dbReference type="PANTHER" id="PTHR23257">
    <property type="entry name" value="SERINE-THREONINE PROTEIN KINASE"/>
    <property type="match status" value="1"/>
</dbReference>